<protein>
    <submittedName>
        <fullName evidence="4">PAS domain-containing protein</fullName>
    </submittedName>
</protein>
<dbReference type="PROSITE" id="PS50113">
    <property type="entry name" value="PAC"/>
    <property type="match status" value="1"/>
</dbReference>
<evidence type="ECO:0000313" key="5">
    <source>
        <dbReference type="Proteomes" id="UP001164459"/>
    </source>
</evidence>
<dbReference type="EMBL" id="CP114040">
    <property type="protein sequence ID" value="WAS90318.1"/>
    <property type="molecule type" value="Genomic_DNA"/>
</dbReference>
<dbReference type="Pfam" id="PF08447">
    <property type="entry name" value="PAS_3"/>
    <property type="match status" value="1"/>
</dbReference>
<dbReference type="SUPFAM" id="SSF52091">
    <property type="entry name" value="SpoIIaa-like"/>
    <property type="match status" value="1"/>
</dbReference>
<dbReference type="SUPFAM" id="SSF55785">
    <property type="entry name" value="PYP-like sensor domain (PAS domain)"/>
    <property type="match status" value="2"/>
</dbReference>
<keyword evidence="5" id="KW-1185">Reference proteome</keyword>
<evidence type="ECO:0000313" key="4">
    <source>
        <dbReference type="EMBL" id="WAS90318.1"/>
    </source>
</evidence>
<dbReference type="PANTHER" id="PTHR33745">
    <property type="entry name" value="RSBT ANTAGONIST PROTEIN RSBS-RELATED"/>
    <property type="match status" value="1"/>
</dbReference>
<dbReference type="Gene3D" id="3.30.450.20">
    <property type="entry name" value="PAS domain"/>
    <property type="match status" value="2"/>
</dbReference>
<dbReference type="Gene3D" id="3.30.750.24">
    <property type="entry name" value="STAS domain"/>
    <property type="match status" value="1"/>
</dbReference>
<accession>A0ABY7GTP7</accession>
<gene>
    <name evidence="4" type="ORF">O0S08_29365</name>
</gene>
<name>A0ABY7GTP7_9BACT</name>
<keyword evidence="1" id="KW-0597">Phosphoprotein</keyword>
<sequence>MQRVALDRMTRALHLSGVAVFEFEDLGADDPLAADAPAYYSDRVCSLLGRHGDVPPVVGTWLAALHPDDRERVRLARREQLLTAGAAKLEYRVLVGDAVRWWQEQSEAAATRPGRASLVAVVRDITDERAEQEDVRRSVELLHQTQAAAAVGGWEVDLATNALYWTDETRRLHEAPPGFVPDVAGGINFYAPEHVPLISAAFDRCTRGEPYDVQLDIITCLGNRRHVQAAGVPYYEDGKLTRIYGIFRDITEQRRREDELRAQIEIIARQDSAIRQLSTPIIQTWDNILTLPLLGNIDAARATHIMERLLAEVTRTRARFAILDLTGVDALDESTADHLLRLVRAVDLLGARGVLCGLQPAIAESLTSLGLDLAGVVTYRNLHEALQRCIHALSARPRPGATVQGVSLRP</sequence>
<evidence type="ECO:0000256" key="1">
    <source>
        <dbReference type="ARBA" id="ARBA00022553"/>
    </source>
</evidence>
<dbReference type="RefSeq" id="WP_269032648.1">
    <property type="nucleotide sequence ID" value="NZ_CP114040.1"/>
</dbReference>
<dbReference type="InterPro" id="IPR051932">
    <property type="entry name" value="Bact_StressResp_Reg"/>
</dbReference>
<dbReference type="PROSITE" id="PS50801">
    <property type="entry name" value="STAS"/>
    <property type="match status" value="1"/>
</dbReference>
<feature type="domain" description="STAS" evidence="3">
    <location>
        <begin position="278"/>
        <end position="389"/>
    </location>
</feature>
<evidence type="ECO:0000259" key="2">
    <source>
        <dbReference type="PROSITE" id="PS50113"/>
    </source>
</evidence>
<proteinExistence type="predicted"/>
<evidence type="ECO:0000259" key="3">
    <source>
        <dbReference type="PROSITE" id="PS50801"/>
    </source>
</evidence>
<reference evidence="4" key="1">
    <citation type="submission" date="2022-11" db="EMBL/GenBank/DDBJ databases">
        <title>Minimal conservation of predation-associated metabolite biosynthetic gene clusters underscores biosynthetic potential of Myxococcota including descriptions for ten novel species: Archangium lansinium sp. nov., Myxococcus landrumus sp. nov., Nannocystis bai.</title>
        <authorList>
            <person name="Ahearne A."/>
            <person name="Stevens C."/>
            <person name="Dowd S."/>
        </authorList>
    </citation>
    <scope>NUCLEOTIDE SEQUENCE</scope>
    <source>
        <strain evidence="4">Fl3</strain>
    </source>
</reference>
<dbReference type="Proteomes" id="UP001164459">
    <property type="component" value="Chromosome"/>
</dbReference>
<feature type="domain" description="PAC" evidence="2">
    <location>
        <begin position="211"/>
        <end position="262"/>
    </location>
</feature>
<dbReference type="Pfam" id="PF01740">
    <property type="entry name" value="STAS"/>
    <property type="match status" value="1"/>
</dbReference>
<organism evidence="4 5">
    <name type="scientific">Nannocystis punicea</name>
    <dbReference type="NCBI Taxonomy" id="2995304"/>
    <lineage>
        <taxon>Bacteria</taxon>
        <taxon>Pseudomonadati</taxon>
        <taxon>Myxococcota</taxon>
        <taxon>Polyangia</taxon>
        <taxon>Nannocystales</taxon>
        <taxon>Nannocystaceae</taxon>
        <taxon>Nannocystis</taxon>
    </lineage>
</organism>
<dbReference type="CDD" id="cd07041">
    <property type="entry name" value="STAS_RsbR_RsbS_like"/>
    <property type="match status" value="1"/>
</dbReference>
<dbReference type="PANTHER" id="PTHR33745:SF3">
    <property type="entry name" value="RSBT CO-ANTAGONIST PROTEIN RSBRC"/>
    <property type="match status" value="1"/>
</dbReference>
<dbReference type="Gene3D" id="2.10.70.100">
    <property type="match status" value="1"/>
</dbReference>
<dbReference type="InterPro" id="IPR000700">
    <property type="entry name" value="PAS-assoc_C"/>
</dbReference>
<dbReference type="InterPro" id="IPR013655">
    <property type="entry name" value="PAS_fold_3"/>
</dbReference>
<dbReference type="InterPro" id="IPR035965">
    <property type="entry name" value="PAS-like_dom_sf"/>
</dbReference>
<dbReference type="InterPro" id="IPR036513">
    <property type="entry name" value="STAS_dom_sf"/>
</dbReference>
<dbReference type="InterPro" id="IPR002645">
    <property type="entry name" value="STAS_dom"/>
</dbReference>